<comment type="cofactor">
    <cofactor evidence="1">
        <name>pyridoxal 5'-phosphate</name>
        <dbReference type="ChEBI" id="CHEBI:597326"/>
    </cofactor>
</comment>
<dbReference type="EMBL" id="LAZR01022684">
    <property type="protein sequence ID" value="KKL81024.1"/>
    <property type="molecule type" value="Genomic_DNA"/>
</dbReference>
<evidence type="ECO:0008006" key="4">
    <source>
        <dbReference type="Google" id="ProtNLM"/>
    </source>
</evidence>
<dbReference type="GO" id="GO:0030170">
    <property type="term" value="F:pyridoxal phosphate binding"/>
    <property type="evidence" value="ECO:0007669"/>
    <property type="project" value="InterPro"/>
</dbReference>
<dbReference type="Pfam" id="PF00202">
    <property type="entry name" value="Aminotran_3"/>
    <property type="match status" value="1"/>
</dbReference>
<name>A0A0F9F3M7_9ZZZZ</name>
<dbReference type="GO" id="GO:0008483">
    <property type="term" value="F:transaminase activity"/>
    <property type="evidence" value="ECO:0007669"/>
    <property type="project" value="InterPro"/>
</dbReference>
<proteinExistence type="predicted"/>
<sequence length="176" mass="18977">MSMSGSLFKEAKKYIPGGVNSPVRAFKSVDMDPVYIKRGSGSKIYDVDGNEYIDYVCSWGPLILGHSDERVLKKVISFAENGTSFGANTEIEIKLAKLITEIYPSIDLVRMVNSGTEATMSAVRLARGYTGKNKIIKFEGCYHGHGDSFLIKAGSGVLTLGIPGSPGITENTAQDT</sequence>
<protein>
    <recommendedName>
        <fullName evidence="4">Glutamate-1-semialdehyde 2,1-aminomutase</fullName>
    </recommendedName>
</protein>
<dbReference type="Gene3D" id="3.90.1150.10">
    <property type="entry name" value="Aspartate Aminotransferase, domain 1"/>
    <property type="match status" value="1"/>
</dbReference>
<evidence type="ECO:0000313" key="3">
    <source>
        <dbReference type="EMBL" id="KKL81024.1"/>
    </source>
</evidence>
<evidence type="ECO:0000256" key="1">
    <source>
        <dbReference type="ARBA" id="ARBA00001933"/>
    </source>
</evidence>
<dbReference type="PANTHER" id="PTHR43713:SF3">
    <property type="entry name" value="GLUTAMATE-1-SEMIALDEHYDE 2,1-AMINOMUTASE 1, CHLOROPLASTIC-RELATED"/>
    <property type="match status" value="1"/>
</dbReference>
<gene>
    <name evidence="3" type="ORF">LCGC14_1998920</name>
</gene>
<dbReference type="InterPro" id="IPR015424">
    <property type="entry name" value="PyrdxlP-dep_Trfase"/>
</dbReference>
<dbReference type="InterPro" id="IPR005814">
    <property type="entry name" value="Aminotrans_3"/>
</dbReference>
<feature type="non-terminal residue" evidence="3">
    <location>
        <position position="176"/>
    </location>
</feature>
<comment type="caution">
    <text evidence="3">The sequence shown here is derived from an EMBL/GenBank/DDBJ whole genome shotgun (WGS) entry which is preliminary data.</text>
</comment>
<dbReference type="InterPro" id="IPR015422">
    <property type="entry name" value="PyrdxlP-dep_Trfase_small"/>
</dbReference>
<keyword evidence="2" id="KW-0663">Pyridoxal phosphate</keyword>
<reference evidence="3" key="1">
    <citation type="journal article" date="2015" name="Nature">
        <title>Complex archaea that bridge the gap between prokaryotes and eukaryotes.</title>
        <authorList>
            <person name="Spang A."/>
            <person name="Saw J.H."/>
            <person name="Jorgensen S.L."/>
            <person name="Zaremba-Niedzwiedzka K."/>
            <person name="Martijn J."/>
            <person name="Lind A.E."/>
            <person name="van Eijk R."/>
            <person name="Schleper C."/>
            <person name="Guy L."/>
            <person name="Ettema T.J."/>
        </authorList>
    </citation>
    <scope>NUCLEOTIDE SEQUENCE</scope>
</reference>
<dbReference type="AlphaFoldDB" id="A0A0F9F3M7"/>
<dbReference type="PANTHER" id="PTHR43713">
    <property type="entry name" value="GLUTAMATE-1-SEMIALDEHYDE 2,1-AMINOMUTASE"/>
    <property type="match status" value="1"/>
</dbReference>
<organism evidence="3">
    <name type="scientific">marine sediment metagenome</name>
    <dbReference type="NCBI Taxonomy" id="412755"/>
    <lineage>
        <taxon>unclassified sequences</taxon>
        <taxon>metagenomes</taxon>
        <taxon>ecological metagenomes</taxon>
    </lineage>
</organism>
<dbReference type="SUPFAM" id="SSF53383">
    <property type="entry name" value="PLP-dependent transferases"/>
    <property type="match status" value="1"/>
</dbReference>
<evidence type="ECO:0000256" key="2">
    <source>
        <dbReference type="ARBA" id="ARBA00022898"/>
    </source>
</evidence>
<dbReference type="Gene3D" id="3.40.640.10">
    <property type="entry name" value="Type I PLP-dependent aspartate aminotransferase-like (Major domain)"/>
    <property type="match status" value="1"/>
</dbReference>
<accession>A0A0F9F3M7</accession>
<dbReference type="InterPro" id="IPR015421">
    <property type="entry name" value="PyrdxlP-dep_Trfase_major"/>
</dbReference>